<dbReference type="EMBL" id="JARJCW010000015">
    <property type="protein sequence ID" value="KAJ7216566.1"/>
    <property type="molecule type" value="Genomic_DNA"/>
</dbReference>
<reference evidence="1" key="1">
    <citation type="submission" date="2023-03" db="EMBL/GenBank/DDBJ databases">
        <title>Massive genome expansion in bonnet fungi (Mycena s.s.) driven by repeated elements and novel gene families across ecological guilds.</title>
        <authorList>
            <consortium name="Lawrence Berkeley National Laboratory"/>
            <person name="Harder C.B."/>
            <person name="Miyauchi S."/>
            <person name="Viragh M."/>
            <person name="Kuo A."/>
            <person name="Thoen E."/>
            <person name="Andreopoulos B."/>
            <person name="Lu D."/>
            <person name="Skrede I."/>
            <person name="Drula E."/>
            <person name="Henrissat B."/>
            <person name="Morin E."/>
            <person name="Kohler A."/>
            <person name="Barry K."/>
            <person name="LaButti K."/>
            <person name="Morin E."/>
            <person name="Salamov A."/>
            <person name="Lipzen A."/>
            <person name="Mereny Z."/>
            <person name="Hegedus B."/>
            <person name="Baldrian P."/>
            <person name="Stursova M."/>
            <person name="Weitz H."/>
            <person name="Taylor A."/>
            <person name="Grigoriev I.V."/>
            <person name="Nagy L.G."/>
            <person name="Martin F."/>
            <person name="Kauserud H."/>
        </authorList>
    </citation>
    <scope>NUCLEOTIDE SEQUENCE</scope>
    <source>
        <strain evidence="1">9144</strain>
    </source>
</reference>
<dbReference type="Proteomes" id="UP001219525">
    <property type="component" value="Unassembled WGS sequence"/>
</dbReference>
<gene>
    <name evidence="1" type="ORF">GGX14DRAFT_562130</name>
</gene>
<dbReference type="AlphaFoldDB" id="A0AAD6YEB6"/>
<accession>A0AAD6YEB6</accession>
<keyword evidence="2" id="KW-1185">Reference proteome</keyword>
<organism evidence="1 2">
    <name type="scientific">Mycena pura</name>
    <dbReference type="NCBI Taxonomy" id="153505"/>
    <lineage>
        <taxon>Eukaryota</taxon>
        <taxon>Fungi</taxon>
        <taxon>Dikarya</taxon>
        <taxon>Basidiomycota</taxon>
        <taxon>Agaricomycotina</taxon>
        <taxon>Agaricomycetes</taxon>
        <taxon>Agaricomycetidae</taxon>
        <taxon>Agaricales</taxon>
        <taxon>Marasmiineae</taxon>
        <taxon>Mycenaceae</taxon>
        <taxon>Mycena</taxon>
    </lineage>
</organism>
<sequence>MPCTIGIPHHRPQNPAFALSVDCTRLPRLPCCHATSKSGQLLVLSFSPPLPLFAALPRTRPHTPLAALRSARSHPIPHPKRMTPLMLPYLTPRTRAQATLCPAFRPPISAPHPTPRAVAHTRHTAAAHPVHPNASASHPAPHAMRARTARYPAAANTCHRRVCATCCTTAPPHTPHYRVQHTHPSYYRRAPRAPQRLRVAPRTSCHARTNCELPRRCEPIATHDVRACPTPRPCTSRRTCNLHTTRRPSHLTPRMPRTQCRALLPAPDTVLAQPAPRPTSRHACHPARHAASDAVRARPHTIHAHRVRAHLAARTVAHACAAAHPTSRHACHAPSAVPHPLITHAPPRRSVPLRTLHHVTHACPCTRTQRPAAHLAPRRLPCAVPSGVQQCPAARAAQRTHAPAPSACPADGTPHMPVLAACTSLHDAPMARRTLHAPCPPHANYVNY</sequence>
<evidence type="ECO:0000313" key="1">
    <source>
        <dbReference type="EMBL" id="KAJ7216566.1"/>
    </source>
</evidence>
<proteinExistence type="predicted"/>
<protein>
    <submittedName>
        <fullName evidence="1">Uncharacterized protein</fullName>
    </submittedName>
</protein>
<comment type="caution">
    <text evidence="1">The sequence shown here is derived from an EMBL/GenBank/DDBJ whole genome shotgun (WGS) entry which is preliminary data.</text>
</comment>
<name>A0AAD6YEB6_9AGAR</name>
<evidence type="ECO:0000313" key="2">
    <source>
        <dbReference type="Proteomes" id="UP001219525"/>
    </source>
</evidence>